<sequence>MYKFVAMCKQRESRLVDVVHVHVPCQATEHPALGSAANENRLSDTCRLRFHLVTQAPRAVPSPPCFARRQSLLEPKLHDSRLAALKSPSFVLRSHLVHTNSFTKAQLHFSCWGEEGPRGWALLRVSRLRASCLISATACRVDSRLI</sequence>
<dbReference type="Proteomes" id="UP001632037">
    <property type="component" value="Unassembled WGS sequence"/>
</dbReference>
<proteinExistence type="predicted"/>
<evidence type="ECO:0000313" key="1">
    <source>
        <dbReference type="EMBL" id="KAL3665663.1"/>
    </source>
</evidence>
<organism evidence="1 2">
    <name type="scientific">Phytophthora oleae</name>
    <dbReference type="NCBI Taxonomy" id="2107226"/>
    <lineage>
        <taxon>Eukaryota</taxon>
        <taxon>Sar</taxon>
        <taxon>Stramenopiles</taxon>
        <taxon>Oomycota</taxon>
        <taxon>Peronosporomycetes</taxon>
        <taxon>Peronosporales</taxon>
        <taxon>Peronosporaceae</taxon>
        <taxon>Phytophthora</taxon>
    </lineage>
</organism>
<protein>
    <submittedName>
        <fullName evidence="1">Uncharacterized protein</fullName>
    </submittedName>
</protein>
<accession>A0ABD3FFV9</accession>
<dbReference type="AlphaFoldDB" id="A0ABD3FFV9"/>
<name>A0ABD3FFV9_9STRA</name>
<keyword evidence="2" id="KW-1185">Reference proteome</keyword>
<gene>
    <name evidence="1" type="ORF">V7S43_009096</name>
</gene>
<dbReference type="EMBL" id="JBIMZQ010000019">
    <property type="protein sequence ID" value="KAL3665663.1"/>
    <property type="molecule type" value="Genomic_DNA"/>
</dbReference>
<comment type="caution">
    <text evidence="1">The sequence shown here is derived from an EMBL/GenBank/DDBJ whole genome shotgun (WGS) entry which is preliminary data.</text>
</comment>
<evidence type="ECO:0000313" key="2">
    <source>
        <dbReference type="Proteomes" id="UP001632037"/>
    </source>
</evidence>
<reference evidence="1 2" key="1">
    <citation type="submission" date="2024-09" db="EMBL/GenBank/DDBJ databases">
        <title>Genome sequencing and assembly of Phytophthora oleae, isolate VK10A, causative agent of rot of olive drupes.</title>
        <authorList>
            <person name="Conti Taguali S."/>
            <person name="Riolo M."/>
            <person name="La Spada F."/>
            <person name="Cacciola S.O."/>
            <person name="Dionisio G."/>
        </authorList>
    </citation>
    <scope>NUCLEOTIDE SEQUENCE [LARGE SCALE GENOMIC DNA]</scope>
    <source>
        <strain evidence="1 2">VK10A</strain>
    </source>
</reference>